<dbReference type="Pfam" id="PF00534">
    <property type="entry name" value="Glycos_transf_1"/>
    <property type="match status" value="1"/>
</dbReference>
<dbReference type="CDD" id="cd03801">
    <property type="entry name" value="GT4_PimA-like"/>
    <property type="match status" value="1"/>
</dbReference>
<dbReference type="EMBL" id="SPQZ01000004">
    <property type="protein sequence ID" value="TFV96958.1"/>
    <property type="molecule type" value="Genomic_DNA"/>
</dbReference>
<evidence type="ECO:0000259" key="2">
    <source>
        <dbReference type="Pfam" id="PF00534"/>
    </source>
</evidence>
<dbReference type="AlphaFoldDB" id="A0A4Y9QYX5"/>
<dbReference type="PANTHER" id="PTHR12526:SF638">
    <property type="entry name" value="SPORE COAT PROTEIN SA"/>
    <property type="match status" value="1"/>
</dbReference>
<keyword evidence="1 3" id="KW-0808">Transferase</keyword>
<reference evidence="3 4" key="1">
    <citation type="journal article" date="2018" name="J. Microbiol.">
        <title>Leifsonia flava sp. nov., a novel actinobacterium isolated from the rhizosphere of Aquilegia viridiflora.</title>
        <authorList>
            <person name="Cai Y."/>
            <person name="Tao W.Z."/>
            <person name="Ma Y.J."/>
            <person name="Cheng J."/>
            <person name="Zhang M.Y."/>
            <person name="Zhang Y.X."/>
        </authorList>
    </citation>
    <scope>NUCLEOTIDE SEQUENCE [LARGE SCALE GENOMIC DNA]</scope>
    <source>
        <strain evidence="3 4">SYP-B2174</strain>
    </source>
</reference>
<keyword evidence="4" id="KW-1185">Reference proteome</keyword>
<dbReference type="RefSeq" id="WP_135120914.1">
    <property type="nucleotide sequence ID" value="NZ_SPQZ01000004.1"/>
</dbReference>
<gene>
    <name evidence="3" type="ORF">E4M00_12945</name>
</gene>
<dbReference type="SUPFAM" id="SSF53756">
    <property type="entry name" value="UDP-Glycosyltransferase/glycogen phosphorylase"/>
    <property type="match status" value="1"/>
</dbReference>
<sequence length="212" mass="22725">MVVIGNSLEALDERGSESLSICPELEGSRPIVGAIIRLTDVKKLHLLVEAAHLLQQTGSPVTIVLVGEGPEREPLAALARKLGVDLRILPSMYDAVDIARIYSAMKVCVVPAAIGLTAIQSLQHGTPVISDDDAYGQMPEWESIRPGVTGDHYRKGDVADLASAIARWVDNTNLAADEISENCLHEVALNWSVSRQLELIVSAVQATIACDV</sequence>
<evidence type="ECO:0000313" key="4">
    <source>
        <dbReference type="Proteomes" id="UP000298127"/>
    </source>
</evidence>
<comment type="caution">
    <text evidence="3">The sequence shown here is derived from an EMBL/GenBank/DDBJ whole genome shotgun (WGS) entry which is preliminary data.</text>
</comment>
<feature type="domain" description="Glycosyl transferase family 1" evidence="2">
    <location>
        <begin position="27"/>
        <end position="177"/>
    </location>
</feature>
<dbReference type="Proteomes" id="UP000298127">
    <property type="component" value="Unassembled WGS sequence"/>
</dbReference>
<protein>
    <submittedName>
        <fullName evidence="3">Glycosyltransferase</fullName>
    </submittedName>
</protein>
<accession>A0A4Y9QYX5</accession>
<evidence type="ECO:0000313" key="3">
    <source>
        <dbReference type="EMBL" id="TFV96958.1"/>
    </source>
</evidence>
<dbReference type="GO" id="GO:0016757">
    <property type="term" value="F:glycosyltransferase activity"/>
    <property type="evidence" value="ECO:0007669"/>
    <property type="project" value="InterPro"/>
</dbReference>
<evidence type="ECO:0000256" key="1">
    <source>
        <dbReference type="ARBA" id="ARBA00022679"/>
    </source>
</evidence>
<dbReference type="Gene3D" id="3.40.50.2000">
    <property type="entry name" value="Glycogen Phosphorylase B"/>
    <property type="match status" value="1"/>
</dbReference>
<dbReference type="PANTHER" id="PTHR12526">
    <property type="entry name" value="GLYCOSYLTRANSFERASE"/>
    <property type="match status" value="1"/>
</dbReference>
<proteinExistence type="predicted"/>
<name>A0A4Y9QYX5_9MICO</name>
<dbReference type="InterPro" id="IPR001296">
    <property type="entry name" value="Glyco_trans_1"/>
</dbReference>
<organism evidence="3 4">
    <name type="scientific">Orlajensenia leifsoniae</name>
    <dbReference type="NCBI Taxonomy" id="2561933"/>
    <lineage>
        <taxon>Bacteria</taxon>
        <taxon>Bacillati</taxon>
        <taxon>Actinomycetota</taxon>
        <taxon>Actinomycetes</taxon>
        <taxon>Micrococcales</taxon>
        <taxon>Microbacteriaceae</taxon>
        <taxon>Orlajensenia</taxon>
    </lineage>
</organism>